<dbReference type="InterPro" id="IPR013785">
    <property type="entry name" value="Aldolase_TIM"/>
</dbReference>
<dbReference type="AlphaFoldDB" id="A0A1H8VAC8"/>
<dbReference type="Proteomes" id="UP000198893">
    <property type="component" value="Unassembled WGS sequence"/>
</dbReference>
<feature type="non-terminal residue" evidence="1">
    <location>
        <position position="1"/>
    </location>
</feature>
<proteinExistence type="predicted"/>
<dbReference type="GO" id="GO:0043720">
    <property type="term" value="F:3-keto-5-aminohexanoate cleavage activity"/>
    <property type="evidence" value="ECO:0007669"/>
    <property type="project" value="InterPro"/>
</dbReference>
<sequence>PSNAALVQRAAALCETYERPVASPAQAREILGLRAAV</sequence>
<name>A0A1H8VAC8_9RHOB</name>
<keyword evidence="2" id="KW-1185">Reference proteome</keyword>
<dbReference type="InterPro" id="IPR008567">
    <property type="entry name" value="BKACE"/>
</dbReference>
<dbReference type="RefSeq" id="WP_139196203.1">
    <property type="nucleotide sequence ID" value="NZ_FODS01000027.1"/>
</dbReference>
<protein>
    <submittedName>
        <fullName evidence="1">3-keto-5-aminohexanoate cleavage enzyme</fullName>
    </submittedName>
</protein>
<dbReference type="OrthoDB" id="507754at2"/>
<evidence type="ECO:0000313" key="1">
    <source>
        <dbReference type="EMBL" id="SEP12253.1"/>
    </source>
</evidence>
<dbReference type="EMBL" id="FODS01000027">
    <property type="protein sequence ID" value="SEP12253.1"/>
    <property type="molecule type" value="Genomic_DNA"/>
</dbReference>
<accession>A0A1H8VAC8</accession>
<organism evidence="1 2">
    <name type="scientific">Salinihabitans flavidus</name>
    <dbReference type="NCBI Taxonomy" id="569882"/>
    <lineage>
        <taxon>Bacteria</taxon>
        <taxon>Pseudomonadati</taxon>
        <taxon>Pseudomonadota</taxon>
        <taxon>Alphaproteobacteria</taxon>
        <taxon>Rhodobacterales</taxon>
        <taxon>Roseobacteraceae</taxon>
        <taxon>Salinihabitans</taxon>
    </lineage>
</organism>
<evidence type="ECO:0000313" key="2">
    <source>
        <dbReference type="Proteomes" id="UP000198893"/>
    </source>
</evidence>
<dbReference type="Gene3D" id="3.20.20.70">
    <property type="entry name" value="Aldolase class I"/>
    <property type="match status" value="1"/>
</dbReference>
<dbReference type="Pfam" id="PF05853">
    <property type="entry name" value="BKACE"/>
    <property type="match status" value="1"/>
</dbReference>
<reference evidence="1 2" key="1">
    <citation type="submission" date="2016-10" db="EMBL/GenBank/DDBJ databases">
        <authorList>
            <person name="de Groot N.N."/>
        </authorList>
    </citation>
    <scope>NUCLEOTIDE SEQUENCE [LARGE SCALE GENOMIC DNA]</scope>
    <source>
        <strain evidence="1 2">DSM 27842</strain>
    </source>
</reference>
<gene>
    <name evidence="1" type="ORF">SAMN04490248_1271</name>
</gene>
<dbReference type="STRING" id="569882.SAMN04490248_1271"/>